<dbReference type="Pfam" id="PF24626">
    <property type="entry name" value="SH3_Tf2-1"/>
    <property type="match status" value="1"/>
</dbReference>
<sequence>MKGVMRFERRGKLSPRYIGPFEIFWAVSDVAYELALPMAYSAFHPIFHSRFSDREMGDHVGEVMGEEPGAAIGVCGEDATR</sequence>
<gene>
    <name evidence="2" type="ORF">MTR67_007342</name>
</gene>
<dbReference type="PANTHER" id="PTHR46148:SF60">
    <property type="entry name" value="CHROMO DOMAIN-CONTAINING PROTEIN"/>
    <property type="match status" value="1"/>
</dbReference>
<keyword evidence="3" id="KW-1185">Reference proteome</keyword>
<evidence type="ECO:0000313" key="3">
    <source>
        <dbReference type="Proteomes" id="UP001234989"/>
    </source>
</evidence>
<dbReference type="InterPro" id="IPR056924">
    <property type="entry name" value="SH3_Tf2-1"/>
</dbReference>
<accession>A0AAF0TAI7</accession>
<reference evidence="2" key="1">
    <citation type="submission" date="2023-08" db="EMBL/GenBank/DDBJ databases">
        <title>A de novo genome assembly of Solanum verrucosum Schlechtendal, a Mexican diploid species geographically isolated from the other diploid A-genome species in potato relatives.</title>
        <authorList>
            <person name="Hosaka K."/>
        </authorList>
    </citation>
    <scope>NUCLEOTIDE SEQUENCE</scope>
    <source>
        <tissue evidence="2">Young leaves</tissue>
    </source>
</reference>
<dbReference type="EMBL" id="CP133613">
    <property type="protein sequence ID" value="WMV13957.1"/>
    <property type="molecule type" value="Genomic_DNA"/>
</dbReference>
<organism evidence="2 3">
    <name type="scientific">Solanum verrucosum</name>
    <dbReference type="NCBI Taxonomy" id="315347"/>
    <lineage>
        <taxon>Eukaryota</taxon>
        <taxon>Viridiplantae</taxon>
        <taxon>Streptophyta</taxon>
        <taxon>Embryophyta</taxon>
        <taxon>Tracheophyta</taxon>
        <taxon>Spermatophyta</taxon>
        <taxon>Magnoliopsida</taxon>
        <taxon>eudicotyledons</taxon>
        <taxon>Gunneridae</taxon>
        <taxon>Pentapetalae</taxon>
        <taxon>asterids</taxon>
        <taxon>lamiids</taxon>
        <taxon>Solanales</taxon>
        <taxon>Solanaceae</taxon>
        <taxon>Solanoideae</taxon>
        <taxon>Solaneae</taxon>
        <taxon>Solanum</taxon>
    </lineage>
</organism>
<name>A0AAF0TAI7_SOLVR</name>
<proteinExistence type="predicted"/>
<evidence type="ECO:0000259" key="1">
    <source>
        <dbReference type="Pfam" id="PF24626"/>
    </source>
</evidence>
<dbReference type="Proteomes" id="UP001234989">
    <property type="component" value="Chromosome 2"/>
</dbReference>
<feature type="domain" description="Tf2-1-like SH3-like" evidence="1">
    <location>
        <begin position="5"/>
        <end position="48"/>
    </location>
</feature>
<dbReference type="PANTHER" id="PTHR46148">
    <property type="entry name" value="CHROMO DOMAIN-CONTAINING PROTEIN"/>
    <property type="match status" value="1"/>
</dbReference>
<evidence type="ECO:0000313" key="2">
    <source>
        <dbReference type="EMBL" id="WMV13957.1"/>
    </source>
</evidence>
<protein>
    <recommendedName>
        <fullName evidence="1">Tf2-1-like SH3-like domain-containing protein</fullName>
    </recommendedName>
</protein>
<dbReference type="AlphaFoldDB" id="A0AAF0TAI7"/>